<proteinExistence type="predicted"/>
<dbReference type="PANTHER" id="PTHR30273:SF2">
    <property type="entry name" value="PROTEIN FECR"/>
    <property type="match status" value="1"/>
</dbReference>
<evidence type="ECO:0000259" key="3">
    <source>
        <dbReference type="Pfam" id="PF16344"/>
    </source>
</evidence>
<organism evidence="4 5">
    <name type="scientific">Carboxylicivirga linearis</name>
    <dbReference type="NCBI Taxonomy" id="1628157"/>
    <lineage>
        <taxon>Bacteria</taxon>
        <taxon>Pseudomonadati</taxon>
        <taxon>Bacteroidota</taxon>
        <taxon>Bacteroidia</taxon>
        <taxon>Marinilabiliales</taxon>
        <taxon>Marinilabiliaceae</taxon>
        <taxon>Carboxylicivirga</taxon>
    </lineage>
</organism>
<dbReference type="Gene3D" id="2.60.120.1440">
    <property type="match status" value="1"/>
</dbReference>
<protein>
    <submittedName>
        <fullName evidence="4">FecR domain-containing protein</fullName>
    </submittedName>
</protein>
<keyword evidence="1" id="KW-1133">Transmembrane helix</keyword>
<evidence type="ECO:0000313" key="4">
    <source>
        <dbReference type="EMBL" id="MBS2099544.1"/>
    </source>
</evidence>
<feature type="transmembrane region" description="Helical" evidence="1">
    <location>
        <begin position="65"/>
        <end position="86"/>
    </location>
</feature>
<feature type="domain" description="FecR protein" evidence="2">
    <location>
        <begin position="90"/>
        <end position="180"/>
    </location>
</feature>
<dbReference type="InterPro" id="IPR006860">
    <property type="entry name" value="FecR"/>
</dbReference>
<evidence type="ECO:0000313" key="5">
    <source>
        <dbReference type="Proteomes" id="UP000708576"/>
    </source>
</evidence>
<feature type="domain" description="Protein FecR C-terminal" evidence="3">
    <location>
        <begin position="224"/>
        <end position="286"/>
    </location>
</feature>
<dbReference type="InterPro" id="IPR032508">
    <property type="entry name" value="FecR_C"/>
</dbReference>
<dbReference type="Proteomes" id="UP000708576">
    <property type="component" value="Unassembled WGS sequence"/>
</dbReference>
<gene>
    <name evidence="4" type="ORF">KEM10_14710</name>
</gene>
<accession>A0ABS5JXI9</accession>
<keyword evidence="1" id="KW-0812">Transmembrane</keyword>
<evidence type="ECO:0000256" key="1">
    <source>
        <dbReference type="SAM" id="Phobius"/>
    </source>
</evidence>
<dbReference type="EMBL" id="JAGUCO010000012">
    <property type="protein sequence ID" value="MBS2099544.1"/>
    <property type="molecule type" value="Genomic_DNA"/>
</dbReference>
<dbReference type="Pfam" id="PF04773">
    <property type="entry name" value="FecR"/>
    <property type="match status" value="1"/>
</dbReference>
<dbReference type="InterPro" id="IPR012373">
    <property type="entry name" value="Ferrdict_sens_TM"/>
</dbReference>
<dbReference type="PANTHER" id="PTHR30273">
    <property type="entry name" value="PERIPLASMIC SIGNAL SENSOR AND SIGMA FACTOR ACTIVATOR FECR-RELATED"/>
    <property type="match status" value="1"/>
</dbReference>
<reference evidence="4 5" key="1">
    <citation type="journal article" date="2015" name="Int. J. Syst. Evol. Microbiol.">
        <title>Carboxylicivirga linearis sp. nov., isolated from a sea cucumber culture pond.</title>
        <authorList>
            <person name="Wang F.Q."/>
            <person name="Zhou Y.X."/>
            <person name="Lin X.Z."/>
            <person name="Chen G.J."/>
            <person name="Du Z.J."/>
        </authorList>
    </citation>
    <scope>NUCLEOTIDE SEQUENCE [LARGE SCALE GENOMIC DNA]</scope>
    <source>
        <strain evidence="4 5">FB218</strain>
    </source>
</reference>
<comment type="caution">
    <text evidence="4">The sequence shown here is derived from an EMBL/GenBank/DDBJ whole genome shotgun (WGS) entry which is preliminary data.</text>
</comment>
<name>A0ABS5JXI9_9BACT</name>
<keyword evidence="5" id="KW-1185">Reference proteome</keyword>
<keyword evidence="1" id="KW-0472">Membrane</keyword>
<dbReference type="RefSeq" id="WP_212216787.1">
    <property type="nucleotide sequence ID" value="NZ_JAGUCO010000012.1"/>
</dbReference>
<dbReference type="Gene3D" id="3.55.50.30">
    <property type="match status" value="1"/>
</dbReference>
<dbReference type="Pfam" id="PF16344">
    <property type="entry name" value="FecR_C"/>
    <property type="match status" value="1"/>
</dbReference>
<dbReference type="PIRSF" id="PIRSF018266">
    <property type="entry name" value="FecR"/>
    <property type="match status" value="1"/>
</dbReference>
<evidence type="ECO:0000259" key="2">
    <source>
        <dbReference type="Pfam" id="PF04773"/>
    </source>
</evidence>
<sequence length="292" mass="33358">MKKNLPYNNHISDDEFLNSLPEIETSFSKSKEEVWDELSGLMEDKQKITIPPTVTLNRFTFRHRVIYAVAALVVVLLATGVFIRFYTKTVISEMGQQITALLPDGSTIELNAGSTISYHPYYWKWQRHVHFEGEGFFKVQKGKSFEVVSAKGKTMVLGTSFNIYSRKDEYKVTCYTGKVRVVNNSSGQSADIEPNQQAMIDNGHVIKQDKTNTENTISWRDGMFIFTAAPILDVLDEIERQYGVIIKTKEKLNYNYTGNFTRDQSIEDVLHTVCLALNLTYKKVNNGYMVSK</sequence>